<evidence type="ECO:0000256" key="1">
    <source>
        <dbReference type="SAM" id="MobiDB-lite"/>
    </source>
</evidence>
<feature type="region of interest" description="Disordered" evidence="1">
    <location>
        <begin position="14"/>
        <end position="37"/>
    </location>
</feature>
<evidence type="ECO:0000313" key="3">
    <source>
        <dbReference type="Proteomes" id="UP000828390"/>
    </source>
</evidence>
<feature type="region of interest" description="Disordered" evidence="1">
    <location>
        <begin position="54"/>
        <end position="115"/>
    </location>
</feature>
<dbReference type="AlphaFoldDB" id="A0A9D4QTS7"/>
<reference evidence="2" key="2">
    <citation type="submission" date="2020-11" db="EMBL/GenBank/DDBJ databases">
        <authorList>
            <person name="McCartney M.A."/>
            <person name="Auch B."/>
            <person name="Kono T."/>
            <person name="Mallez S."/>
            <person name="Becker A."/>
            <person name="Gohl D.M."/>
            <person name="Silverstein K.A.T."/>
            <person name="Koren S."/>
            <person name="Bechman K.B."/>
            <person name="Herman A."/>
            <person name="Abrahante J.E."/>
            <person name="Garbe J."/>
        </authorList>
    </citation>
    <scope>NUCLEOTIDE SEQUENCE</scope>
    <source>
        <strain evidence="2">Duluth1</strain>
        <tissue evidence="2">Whole animal</tissue>
    </source>
</reference>
<reference evidence="2" key="1">
    <citation type="journal article" date="2019" name="bioRxiv">
        <title>The Genome of the Zebra Mussel, Dreissena polymorpha: A Resource for Invasive Species Research.</title>
        <authorList>
            <person name="McCartney M.A."/>
            <person name="Auch B."/>
            <person name="Kono T."/>
            <person name="Mallez S."/>
            <person name="Zhang Y."/>
            <person name="Obille A."/>
            <person name="Becker A."/>
            <person name="Abrahante J.E."/>
            <person name="Garbe J."/>
            <person name="Badalamenti J.P."/>
            <person name="Herman A."/>
            <person name="Mangelson H."/>
            <person name="Liachko I."/>
            <person name="Sullivan S."/>
            <person name="Sone E.D."/>
            <person name="Koren S."/>
            <person name="Silverstein K.A.T."/>
            <person name="Beckman K.B."/>
            <person name="Gohl D.M."/>
        </authorList>
    </citation>
    <scope>NUCLEOTIDE SEQUENCE</scope>
    <source>
        <strain evidence="2">Duluth1</strain>
        <tissue evidence="2">Whole animal</tissue>
    </source>
</reference>
<dbReference type="EMBL" id="JAIWYP010000004">
    <property type="protein sequence ID" value="KAH3842743.1"/>
    <property type="molecule type" value="Genomic_DNA"/>
</dbReference>
<name>A0A9D4QTS7_DREPO</name>
<evidence type="ECO:0000313" key="2">
    <source>
        <dbReference type="EMBL" id="KAH3842743.1"/>
    </source>
</evidence>
<organism evidence="2 3">
    <name type="scientific">Dreissena polymorpha</name>
    <name type="common">Zebra mussel</name>
    <name type="synonym">Mytilus polymorpha</name>
    <dbReference type="NCBI Taxonomy" id="45954"/>
    <lineage>
        <taxon>Eukaryota</taxon>
        <taxon>Metazoa</taxon>
        <taxon>Spiralia</taxon>
        <taxon>Lophotrochozoa</taxon>
        <taxon>Mollusca</taxon>
        <taxon>Bivalvia</taxon>
        <taxon>Autobranchia</taxon>
        <taxon>Heteroconchia</taxon>
        <taxon>Euheterodonta</taxon>
        <taxon>Imparidentia</taxon>
        <taxon>Neoheterodontei</taxon>
        <taxon>Myida</taxon>
        <taxon>Dreissenoidea</taxon>
        <taxon>Dreissenidae</taxon>
        <taxon>Dreissena</taxon>
    </lineage>
</organism>
<comment type="caution">
    <text evidence="2">The sequence shown here is derived from an EMBL/GenBank/DDBJ whole genome shotgun (WGS) entry which is preliminary data.</text>
</comment>
<feature type="compositionally biased region" description="Basic and acidic residues" evidence="1">
    <location>
        <begin position="54"/>
        <end position="71"/>
    </location>
</feature>
<gene>
    <name evidence="2" type="ORF">DPMN_116247</name>
</gene>
<feature type="compositionally biased region" description="Basic and acidic residues" evidence="1">
    <location>
        <begin position="184"/>
        <end position="195"/>
    </location>
</feature>
<feature type="compositionally biased region" description="Basic residues" evidence="1">
    <location>
        <begin position="92"/>
        <end position="115"/>
    </location>
</feature>
<dbReference type="Proteomes" id="UP000828390">
    <property type="component" value="Unassembled WGS sequence"/>
</dbReference>
<accession>A0A9D4QTS7</accession>
<proteinExistence type="predicted"/>
<protein>
    <submittedName>
        <fullName evidence="2">Uncharacterized protein</fullName>
    </submittedName>
</protein>
<keyword evidence="3" id="KW-1185">Reference proteome</keyword>
<sequence length="204" mass="22635">MCRVPRMACHVVARSRSHDHERRGLIHPKTNASLKAQDDGGDCAGKLCVDSATVKEADTNSDEKQSSRTVDDQSTQHGKSHSDLPTEIKSTGKTKKKKKKKKRKVKVYRSRKQKINKVQLGKKPRLTTSLRFFGNVQRGVNATNGAPVAIGSAVAIKLNDNQTKMKSIGTFPTDRSAEHEVCLEARETNEESKNESDEDNEQLP</sequence>
<feature type="region of interest" description="Disordered" evidence="1">
    <location>
        <begin position="184"/>
        <end position="204"/>
    </location>
</feature>